<organism evidence="13 14">
    <name type="scientific">Pochonia chlamydosporia 170</name>
    <dbReference type="NCBI Taxonomy" id="1380566"/>
    <lineage>
        <taxon>Eukaryota</taxon>
        <taxon>Fungi</taxon>
        <taxon>Dikarya</taxon>
        <taxon>Ascomycota</taxon>
        <taxon>Pezizomycotina</taxon>
        <taxon>Sordariomycetes</taxon>
        <taxon>Hypocreomycetidae</taxon>
        <taxon>Hypocreales</taxon>
        <taxon>Clavicipitaceae</taxon>
        <taxon>Pochonia</taxon>
    </lineage>
</organism>
<dbReference type="PANTHER" id="PTHR11452">
    <property type="entry name" value="ALPHA-GALACTOSIDASE/ALPHA-N-ACETYLGALACTOSAMINIDASE"/>
    <property type="match status" value="1"/>
</dbReference>
<protein>
    <recommendedName>
        <fullName evidence="4 8">Alpha-galactosidase</fullName>
        <ecNumber evidence="4 8">3.2.1.22</ecNumber>
    </recommendedName>
    <alternativeName>
        <fullName evidence="8">Melibiase</fullName>
    </alternativeName>
</protein>
<evidence type="ECO:0000256" key="2">
    <source>
        <dbReference type="ARBA" id="ARBA00007806"/>
    </source>
</evidence>
<dbReference type="InterPro" id="IPR013780">
    <property type="entry name" value="Glyco_hydro_b"/>
</dbReference>
<dbReference type="Gene3D" id="2.60.40.1180">
    <property type="entry name" value="Golgi alpha-mannosidase II"/>
    <property type="match status" value="1"/>
</dbReference>
<feature type="domain" description="Glycoside hydrolase family 31 TIM barrel" evidence="11">
    <location>
        <begin position="84"/>
        <end position="197"/>
    </location>
</feature>
<dbReference type="AlphaFoldDB" id="A0A179F1D8"/>
<keyword evidence="14" id="KW-1185">Reference proteome</keyword>
<evidence type="ECO:0000256" key="4">
    <source>
        <dbReference type="ARBA" id="ARBA00012755"/>
    </source>
</evidence>
<evidence type="ECO:0000259" key="12">
    <source>
        <dbReference type="Pfam" id="PF17801"/>
    </source>
</evidence>
<keyword evidence="7 9" id="KW-0326">Glycosidase</keyword>
<evidence type="ECO:0000256" key="6">
    <source>
        <dbReference type="ARBA" id="ARBA00022801"/>
    </source>
</evidence>
<comment type="catalytic activity">
    <reaction evidence="1 8">
        <text>Hydrolysis of terminal, non-reducing alpha-D-galactose residues in alpha-D-galactosides, including galactose oligosaccharides, galactomannans and galactolipids.</text>
        <dbReference type="EC" id="3.2.1.22"/>
    </reaction>
</comment>
<evidence type="ECO:0000313" key="13">
    <source>
        <dbReference type="EMBL" id="OAQ58883.1"/>
    </source>
</evidence>
<feature type="domain" description="Alpha galactosidase C-terminal" evidence="12">
    <location>
        <begin position="380"/>
        <end position="444"/>
    </location>
</feature>
<evidence type="ECO:0000256" key="1">
    <source>
        <dbReference type="ARBA" id="ARBA00001255"/>
    </source>
</evidence>
<dbReference type="Pfam" id="PF17801">
    <property type="entry name" value="Melibiase_C"/>
    <property type="match status" value="1"/>
</dbReference>
<evidence type="ECO:0000259" key="11">
    <source>
        <dbReference type="Pfam" id="PF01055"/>
    </source>
</evidence>
<dbReference type="Proteomes" id="UP000078397">
    <property type="component" value="Unassembled WGS sequence"/>
</dbReference>
<dbReference type="KEGG" id="pchm:VFPPC_11066"/>
<gene>
    <name evidence="13" type="ORF">VFPPC_11066</name>
</gene>
<dbReference type="CDD" id="cd14792">
    <property type="entry name" value="GH27"/>
    <property type="match status" value="1"/>
</dbReference>
<comment type="similarity">
    <text evidence="2 9">Belongs to the glycosyl hydrolase 31 family.</text>
</comment>
<accession>A0A179F1D8</accession>
<feature type="chain" id="PRO_5008101180" description="Alpha-galactosidase" evidence="10">
    <location>
        <begin position="18"/>
        <end position="467"/>
    </location>
</feature>
<comment type="caution">
    <text evidence="13">The sequence shown here is derived from an EMBL/GenBank/DDBJ whole genome shotgun (WGS) entry which is preliminary data.</text>
</comment>
<dbReference type="GO" id="GO:0005975">
    <property type="term" value="P:carbohydrate metabolic process"/>
    <property type="evidence" value="ECO:0007669"/>
    <property type="project" value="InterPro"/>
</dbReference>
<feature type="signal peptide" evidence="10">
    <location>
        <begin position="1"/>
        <end position="17"/>
    </location>
</feature>
<keyword evidence="5 10" id="KW-0732">Signal</keyword>
<keyword evidence="8" id="KW-1015">Disulfide bond</keyword>
<evidence type="ECO:0000256" key="3">
    <source>
        <dbReference type="ARBA" id="ARBA00009743"/>
    </source>
</evidence>
<dbReference type="InterPro" id="IPR002241">
    <property type="entry name" value="Glyco_hydro_27"/>
</dbReference>
<dbReference type="EMBL" id="LSBJ02000013">
    <property type="protein sequence ID" value="OAQ58883.1"/>
    <property type="molecule type" value="Genomic_DNA"/>
</dbReference>
<dbReference type="OrthoDB" id="5795902at2759"/>
<dbReference type="SUPFAM" id="SSF51011">
    <property type="entry name" value="Glycosyl hydrolase domain"/>
    <property type="match status" value="1"/>
</dbReference>
<keyword evidence="6 9" id="KW-0378">Hydrolase</keyword>
<dbReference type="InterPro" id="IPR013785">
    <property type="entry name" value="Aldolase_TIM"/>
</dbReference>
<reference evidence="13 14" key="1">
    <citation type="journal article" date="2016" name="PLoS Pathog.">
        <title>Biosynthesis of antibiotic leucinostatins in bio-control fungus Purpureocillium lilacinum and their inhibition on phytophthora revealed by genome mining.</title>
        <authorList>
            <person name="Wang G."/>
            <person name="Liu Z."/>
            <person name="Lin R."/>
            <person name="Li E."/>
            <person name="Mao Z."/>
            <person name="Ling J."/>
            <person name="Yang Y."/>
            <person name="Yin W.B."/>
            <person name="Xie B."/>
        </authorList>
    </citation>
    <scope>NUCLEOTIDE SEQUENCE [LARGE SCALE GENOMIC DNA]</scope>
    <source>
        <strain evidence="13">170</strain>
    </source>
</reference>
<dbReference type="RefSeq" id="XP_018136980.1">
    <property type="nucleotide sequence ID" value="XM_018289336.1"/>
</dbReference>
<dbReference type="InterPro" id="IPR000322">
    <property type="entry name" value="Glyco_hydro_31_TIM"/>
</dbReference>
<evidence type="ECO:0000256" key="5">
    <source>
        <dbReference type="ARBA" id="ARBA00022729"/>
    </source>
</evidence>
<dbReference type="GeneID" id="28853330"/>
<evidence type="ECO:0000256" key="7">
    <source>
        <dbReference type="ARBA" id="ARBA00023295"/>
    </source>
</evidence>
<comment type="similarity">
    <text evidence="3 8">Belongs to the glycosyl hydrolase 27 family.</text>
</comment>
<dbReference type="SUPFAM" id="SSF51445">
    <property type="entry name" value="(Trans)glycosidases"/>
    <property type="match status" value="1"/>
</dbReference>
<dbReference type="PRINTS" id="PR00740">
    <property type="entry name" value="GLHYDRLASE27"/>
</dbReference>
<evidence type="ECO:0000313" key="14">
    <source>
        <dbReference type="Proteomes" id="UP000078397"/>
    </source>
</evidence>
<dbReference type="Gene3D" id="3.20.20.70">
    <property type="entry name" value="Aldolase class I"/>
    <property type="match status" value="1"/>
</dbReference>
<dbReference type="EC" id="3.2.1.22" evidence="4 8"/>
<evidence type="ECO:0000256" key="9">
    <source>
        <dbReference type="RuleBase" id="RU361185"/>
    </source>
</evidence>
<dbReference type="InterPro" id="IPR017853">
    <property type="entry name" value="GH"/>
</dbReference>
<proteinExistence type="inferred from homology"/>
<dbReference type="InterPro" id="IPR041233">
    <property type="entry name" value="Melibiase_C"/>
</dbReference>
<dbReference type="PANTHER" id="PTHR11452:SF33">
    <property type="entry name" value="ALPHA-GALACTOSIDASE 2"/>
    <property type="match status" value="1"/>
</dbReference>
<sequence length="467" mass="50700">MVTPLALLVIAIAPVIASPALKIIKYGTTPNGFSSPARGWNSFGLQANGNTAPGWSFDQSHVQAQCDVLASKLHTGGYTYCSLDSGWSEGSNGDQYGRIIPDKSKFPDLSGFATHLHSRGLQLGVYVVPGGFIADKAKHIYGTTTTIGSVCSGDNGLVRCNWDYTRPETQKWFNSVANQFASWGVDFIKLDYITPGSPSNGVNLPADESGEVIAWHKAIAQCGRQIRLDISWKLDRSKKYFSIWNQHADSMRTDQDINNSGSSTLVNWGTVQRAVENYRQFIVASLQYFTIINTHPDLDNLYVANDPSVDGITYAQQQTMMSHWIGAGANLILGDDLTKLSSFGLYLLTHPAAQGITSFTAQYPMQPRNPGSGNQGPKQMQAWISGPSPSGEAVVLLVNYGPDQGQGGFGTTTPGSQHMTISYADLGIKPPYKVYDVWNDNYWGNVSAGLDVGIGEGQSFLLHLTRP</sequence>
<evidence type="ECO:0000256" key="10">
    <source>
        <dbReference type="SAM" id="SignalP"/>
    </source>
</evidence>
<dbReference type="GO" id="GO:0004557">
    <property type="term" value="F:alpha-galactosidase activity"/>
    <property type="evidence" value="ECO:0007669"/>
    <property type="project" value="UniProtKB-EC"/>
</dbReference>
<evidence type="ECO:0000256" key="8">
    <source>
        <dbReference type="RuleBase" id="RU361168"/>
    </source>
</evidence>
<name>A0A179F1D8_METCM</name>
<dbReference type="Pfam" id="PF01055">
    <property type="entry name" value="Glyco_hydro_31_2nd"/>
    <property type="match status" value="1"/>
</dbReference>
<dbReference type="STRING" id="1380566.A0A179F1D8"/>